<feature type="domain" description="C2H2-type" evidence="2">
    <location>
        <begin position="328"/>
        <end position="349"/>
    </location>
</feature>
<dbReference type="Proteomes" id="UP001153678">
    <property type="component" value="Unassembled WGS sequence"/>
</dbReference>
<dbReference type="OrthoDB" id="2430019at2759"/>
<comment type="caution">
    <text evidence="3">The sequence shown here is derived from an EMBL/GenBank/DDBJ whole genome shotgun (WGS) entry which is preliminary data.</text>
</comment>
<name>A0A9W4SPC4_9GLOM</name>
<keyword evidence="4" id="KW-1185">Reference proteome</keyword>
<sequence length="426" mass="50169">MSFLQKSLPYKDIFGLTLDDSIWRDQKRTTLRSNDSSEQMLYQTFFIPKNFPHVQQKSKQVNTFFQYGFPSLLELIQINQMEMKKQQRLDLNFLPIITTREDEKPDIDVKLQENSRCYSLFQYDLLYSKRNNEERSKTQICPCCPPLDLPKPSRQIQRQMDDSVSYMLSIGAPNIDFIKSLNKTIQLDCHFEDTFLLNELADESFNVSNGVSNLLDKSVQSDLVFNKSADRKLNQPRKMFLFEEKPVKLVNSSYNGVVKLHEQSNDKSMLQSSSLTVEKVHSILKIYHSTSKGLIEKKERKNLIDFSAVDERETLDDIKVSNVKIFKCVQCDKEFPNKYSRKKHVIHDHNYFCKFCNNVSYNVRQMHLHEEKTQSGYVTISRKRRPRQKRRDSGATRRYYCCGQTFNTGREFGIHKSTHKFMSNRK</sequence>
<proteinExistence type="predicted"/>
<feature type="compositionally biased region" description="Basic residues" evidence="1">
    <location>
        <begin position="381"/>
        <end position="390"/>
    </location>
</feature>
<reference evidence="3" key="1">
    <citation type="submission" date="2022-08" db="EMBL/GenBank/DDBJ databases">
        <authorList>
            <person name="Kallberg Y."/>
            <person name="Tangrot J."/>
            <person name="Rosling A."/>
        </authorList>
    </citation>
    <scope>NUCLEOTIDE SEQUENCE</scope>
    <source>
        <strain evidence="3">Wild A</strain>
    </source>
</reference>
<dbReference type="AlphaFoldDB" id="A0A9W4SPC4"/>
<gene>
    <name evidence="3" type="ORF">FWILDA_LOCUS7614</name>
</gene>
<evidence type="ECO:0000313" key="3">
    <source>
        <dbReference type="EMBL" id="CAI2176502.1"/>
    </source>
</evidence>
<protein>
    <submittedName>
        <fullName evidence="3">866_t:CDS:1</fullName>
    </submittedName>
</protein>
<feature type="region of interest" description="Disordered" evidence="1">
    <location>
        <begin position="374"/>
        <end position="395"/>
    </location>
</feature>
<accession>A0A9W4SPC4</accession>
<dbReference type="PROSITE" id="PS00028">
    <property type="entry name" value="ZINC_FINGER_C2H2_1"/>
    <property type="match status" value="1"/>
</dbReference>
<dbReference type="InterPro" id="IPR013087">
    <property type="entry name" value="Znf_C2H2_type"/>
</dbReference>
<dbReference type="EMBL" id="CAMKVN010001513">
    <property type="protein sequence ID" value="CAI2176502.1"/>
    <property type="molecule type" value="Genomic_DNA"/>
</dbReference>
<evidence type="ECO:0000259" key="2">
    <source>
        <dbReference type="PROSITE" id="PS00028"/>
    </source>
</evidence>
<evidence type="ECO:0000313" key="4">
    <source>
        <dbReference type="Proteomes" id="UP001153678"/>
    </source>
</evidence>
<evidence type="ECO:0000256" key="1">
    <source>
        <dbReference type="SAM" id="MobiDB-lite"/>
    </source>
</evidence>
<organism evidence="3 4">
    <name type="scientific">Funneliformis geosporum</name>
    <dbReference type="NCBI Taxonomy" id="1117311"/>
    <lineage>
        <taxon>Eukaryota</taxon>
        <taxon>Fungi</taxon>
        <taxon>Fungi incertae sedis</taxon>
        <taxon>Mucoromycota</taxon>
        <taxon>Glomeromycotina</taxon>
        <taxon>Glomeromycetes</taxon>
        <taxon>Glomerales</taxon>
        <taxon>Glomeraceae</taxon>
        <taxon>Funneliformis</taxon>
    </lineage>
</organism>